<comment type="caution">
    <text evidence="4">The sequence shown here is derived from an EMBL/GenBank/DDBJ whole genome shotgun (WGS) entry which is preliminary data.</text>
</comment>
<proteinExistence type="predicted"/>
<evidence type="ECO:0000313" key="5">
    <source>
        <dbReference type="Proteomes" id="UP000051124"/>
    </source>
</evidence>
<evidence type="ECO:0000313" key="4">
    <source>
        <dbReference type="EMBL" id="KPJ50842.1"/>
    </source>
</evidence>
<evidence type="ECO:0000259" key="3">
    <source>
        <dbReference type="Pfam" id="PF25470"/>
    </source>
</evidence>
<feature type="signal peptide" evidence="1">
    <location>
        <begin position="1"/>
        <end position="16"/>
    </location>
</feature>
<name>A0A0S7WL07_UNCT6</name>
<evidence type="ECO:0000256" key="1">
    <source>
        <dbReference type="SAM" id="SignalP"/>
    </source>
</evidence>
<gene>
    <name evidence="4" type="ORF">AMJ40_01635</name>
</gene>
<dbReference type="GO" id="GO:0000272">
    <property type="term" value="P:polysaccharide catabolic process"/>
    <property type="evidence" value="ECO:0007669"/>
    <property type="project" value="InterPro"/>
</dbReference>
<dbReference type="InterPro" id="IPR036439">
    <property type="entry name" value="Dockerin_dom_sf"/>
</dbReference>
<feature type="domain" description="GEVED" evidence="2">
    <location>
        <begin position="391"/>
        <end position="464"/>
    </location>
</feature>
<dbReference type="EMBL" id="LIZT01000011">
    <property type="protein sequence ID" value="KPJ50842.1"/>
    <property type="molecule type" value="Genomic_DNA"/>
</dbReference>
<dbReference type="AlphaFoldDB" id="A0A0S7WL07"/>
<dbReference type="Proteomes" id="UP000051124">
    <property type="component" value="Unassembled WGS sequence"/>
</dbReference>
<evidence type="ECO:0000259" key="2">
    <source>
        <dbReference type="Pfam" id="PF20009"/>
    </source>
</evidence>
<protein>
    <recommendedName>
        <fullName evidence="6">Dockerin domain-containing protein</fullName>
    </recommendedName>
</protein>
<feature type="chain" id="PRO_5006639508" description="Dockerin domain-containing protein" evidence="1">
    <location>
        <begin position="17"/>
        <end position="624"/>
    </location>
</feature>
<dbReference type="Gene3D" id="1.10.1330.10">
    <property type="entry name" value="Dockerin domain"/>
    <property type="match status" value="1"/>
</dbReference>
<feature type="domain" description="DUF7901" evidence="3">
    <location>
        <begin position="475"/>
        <end position="621"/>
    </location>
</feature>
<keyword evidence="1" id="KW-0732">Signal</keyword>
<feature type="domain" description="DUF7901" evidence="3">
    <location>
        <begin position="26"/>
        <end position="202"/>
    </location>
</feature>
<dbReference type="Pfam" id="PF20009">
    <property type="entry name" value="GEVED"/>
    <property type="match status" value="1"/>
</dbReference>
<dbReference type="InterPro" id="IPR045474">
    <property type="entry name" value="GEVED"/>
</dbReference>
<dbReference type="InterPro" id="IPR057223">
    <property type="entry name" value="DUF7901"/>
</dbReference>
<evidence type="ECO:0008006" key="6">
    <source>
        <dbReference type="Google" id="ProtNLM"/>
    </source>
</evidence>
<organism evidence="4 5">
    <name type="scientific">candidate division TA06 bacterium DG_26</name>
    <dbReference type="NCBI Taxonomy" id="1703771"/>
    <lineage>
        <taxon>Bacteria</taxon>
        <taxon>Bacteria division TA06</taxon>
    </lineage>
</organism>
<accession>A0A0S7WL07</accession>
<sequence>MLACVLLIASSTTSVADWVPGDDYKMHWPQTPKAGGLDVEFAGSRLADDWLCTGTGPVSDIHFWVSWFQDMWMPIEIFTVTIWSDWPAGAPGNPYPYSVPREPLWTRDFFVGQFVQLEQPPDLQGWFDPSSGGYDPENHVMWHQINITDIRDPFVQSQDSIYWLELDFWDLPFIGWKETDQNWNDDAVFWYFPDWIELHSPVGESEFIRGDVDGDMQITMNDVMLCMGGPPFLCEDAADVNDDGVWDPSDCDYLNAYIFSGGPPPPPPFPDCGLDPTPDTLTCIDHPCPGGIQPTIDLAFVITTEVELDFGDAPDRPYPTLLANDGARHNIVPGMYLGSSIDSEADGQPAADALGDDNDGSDDEDGVVFLSLVNPGQGVTVKVTASVPGNLDAWVDFNGDGDWADAGEQIFNTLPLATGTNLLTFVVPSSATVGTTYSRFRFSGAGGLSVTGLADDGEVEDYRVFIQEPIEDAKMHWPQWPDLDSTGMDVDMFFAPLADDWYCIESGPVTDIHLWGSFADDILPLGGPESLVFQLQIHADVPAGVMAEWSMPGEVLWEWFFGPGDYEVHQKADNNPEDWYDPVTQLWLNDNHLQMYQYDFYIDTADAFVQDSGTIYWLSVKDFR</sequence>
<reference evidence="4 5" key="1">
    <citation type="journal article" date="2015" name="Microbiome">
        <title>Genomic resolution of linkages in carbon, nitrogen, and sulfur cycling among widespread estuary sediment bacteria.</title>
        <authorList>
            <person name="Baker B.J."/>
            <person name="Lazar C.S."/>
            <person name="Teske A.P."/>
            <person name="Dick G.J."/>
        </authorList>
    </citation>
    <scope>NUCLEOTIDE SEQUENCE [LARGE SCALE GENOMIC DNA]</scope>
    <source>
        <strain evidence="4">DG_26</strain>
    </source>
</reference>
<dbReference type="Pfam" id="PF25470">
    <property type="entry name" value="DUF7901"/>
    <property type="match status" value="2"/>
</dbReference>
<dbReference type="SUPFAM" id="SSF63446">
    <property type="entry name" value="Type I dockerin domain"/>
    <property type="match status" value="1"/>
</dbReference>